<dbReference type="SUPFAM" id="SSF54556">
    <property type="entry name" value="Chitinase insertion domain"/>
    <property type="match status" value="1"/>
</dbReference>
<keyword evidence="4 9" id="KW-0378">Hydrolase</keyword>
<keyword evidence="6" id="KW-0119">Carbohydrate metabolism</keyword>
<dbReference type="Proteomes" id="UP001165205">
    <property type="component" value="Unassembled WGS sequence"/>
</dbReference>
<dbReference type="PANTHER" id="PTHR11177:SF333">
    <property type="entry name" value="CHITINASE"/>
    <property type="match status" value="1"/>
</dbReference>
<dbReference type="InterPro" id="IPR001579">
    <property type="entry name" value="Glyco_hydro_18_chit_AS"/>
</dbReference>
<dbReference type="PROSITE" id="PS51910">
    <property type="entry name" value="GH18_2"/>
    <property type="match status" value="1"/>
</dbReference>
<evidence type="ECO:0000256" key="7">
    <source>
        <dbReference type="ARBA" id="ARBA00023295"/>
    </source>
</evidence>
<dbReference type="InterPro" id="IPR050314">
    <property type="entry name" value="Glycosyl_Hydrlase_18"/>
</dbReference>
<keyword evidence="8" id="KW-0624">Polysaccharide degradation</keyword>
<evidence type="ECO:0000256" key="9">
    <source>
        <dbReference type="RuleBase" id="RU000489"/>
    </source>
</evidence>
<evidence type="ECO:0000313" key="11">
    <source>
        <dbReference type="EMBL" id="GMG36875.1"/>
    </source>
</evidence>
<sequence>MGSVVRTLVPWIVSAVAKGRLQEPRKSFAVTNRYYLPNAMGKAQRPRRLDTTKHGTPREELVDDIPLGIYSHLNFAFALIDPKTFRIAPMTDATAKRYKSLTSLKSRQNGLQVYIAIGGWDFNDPGPTRTTFSDLAGSQSAQDTFFESLVSFMLHNDLDGVDLDWEYPTADDRGGRPEDFANYVTLVKRLRERLDQLPRHFGLTITLVGFYGRSFTMADPNCMEPGCLFKEGEAPSGECTNVPGVISATEIHGIIKKGATVTFYKDAAVKVATWNTNQWVSWDDVETLKLKIDFANKRCLGGTMVWAVDLDDGTLVEALGNASGKKKQWTSDGIFKPMPCFGKNWPKGSNKTWIGKKEKPKKG</sequence>
<name>A0AAN4YWL4_ASPOZ</name>
<keyword evidence="7 9" id="KW-0326">Glycosidase</keyword>
<proteinExistence type="inferred from homology"/>
<feature type="domain" description="GH18" evidence="10">
    <location>
        <begin position="29"/>
        <end position="326"/>
    </location>
</feature>
<evidence type="ECO:0000259" key="10">
    <source>
        <dbReference type="PROSITE" id="PS51910"/>
    </source>
</evidence>
<evidence type="ECO:0000256" key="4">
    <source>
        <dbReference type="ARBA" id="ARBA00022801"/>
    </source>
</evidence>
<dbReference type="AlphaFoldDB" id="A0AAN4YWL4"/>
<evidence type="ECO:0000256" key="6">
    <source>
        <dbReference type="ARBA" id="ARBA00023277"/>
    </source>
</evidence>
<dbReference type="GO" id="GO:0000272">
    <property type="term" value="P:polysaccharide catabolic process"/>
    <property type="evidence" value="ECO:0007669"/>
    <property type="project" value="UniProtKB-KW"/>
</dbReference>
<dbReference type="InterPro" id="IPR001223">
    <property type="entry name" value="Glyco_hydro18_cat"/>
</dbReference>
<organism evidence="11 12">
    <name type="scientific">Aspergillus oryzae</name>
    <name type="common">Yellow koji mold</name>
    <dbReference type="NCBI Taxonomy" id="5062"/>
    <lineage>
        <taxon>Eukaryota</taxon>
        <taxon>Fungi</taxon>
        <taxon>Dikarya</taxon>
        <taxon>Ascomycota</taxon>
        <taxon>Pezizomycotina</taxon>
        <taxon>Eurotiomycetes</taxon>
        <taxon>Eurotiomycetidae</taxon>
        <taxon>Eurotiales</taxon>
        <taxon>Aspergillaceae</taxon>
        <taxon>Aspergillus</taxon>
        <taxon>Aspergillus subgen. Circumdati</taxon>
    </lineage>
</organism>
<evidence type="ECO:0000256" key="1">
    <source>
        <dbReference type="ARBA" id="ARBA00000822"/>
    </source>
</evidence>
<protein>
    <recommendedName>
        <fullName evidence="3">chitinase</fullName>
        <ecNumber evidence="3">3.2.1.14</ecNumber>
    </recommendedName>
</protein>
<comment type="similarity">
    <text evidence="2">Belongs to the glycosyl hydrolase 18 family. Chitinase class V subfamily.</text>
</comment>
<evidence type="ECO:0000256" key="5">
    <source>
        <dbReference type="ARBA" id="ARBA00023024"/>
    </source>
</evidence>
<evidence type="ECO:0000256" key="2">
    <source>
        <dbReference type="ARBA" id="ARBA00008682"/>
    </source>
</evidence>
<dbReference type="InterPro" id="IPR011583">
    <property type="entry name" value="Chitinase_II/V-like_cat"/>
</dbReference>
<dbReference type="GO" id="GO:0008061">
    <property type="term" value="F:chitin binding"/>
    <property type="evidence" value="ECO:0007669"/>
    <property type="project" value="InterPro"/>
</dbReference>
<dbReference type="Gene3D" id="3.20.20.80">
    <property type="entry name" value="Glycosidases"/>
    <property type="match status" value="2"/>
</dbReference>
<comment type="catalytic activity">
    <reaction evidence="1">
        <text>Random endo-hydrolysis of N-acetyl-beta-D-glucosaminide (1-&gt;4)-beta-linkages in chitin and chitodextrins.</text>
        <dbReference type="EC" id="3.2.1.14"/>
    </reaction>
</comment>
<dbReference type="EMBL" id="BSYA01000216">
    <property type="protein sequence ID" value="GMG36875.1"/>
    <property type="molecule type" value="Genomic_DNA"/>
</dbReference>
<keyword evidence="5" id="KW-0146">Chitin degradation</keyword>
<dbReference type="SMART" id="SM00636">
    <property type="entry name" value="Glyco_18"/>
    <property type="match status" value="1"/>
</dbReference>
<comment type="caution">
    <text evidence="11">The sequence shown here is derived from an EMBL/GenBank/DDBJ whole genome shotgun (WGS) entry which is preliminary data.</text>
</comment>
<accession>A0AAN4YWL4</accession>
<dbReference type="Gene3D" id="3.10.50.10">
    <property type="match status" value="1"/>
</dbReference>
<dbReference type="GO" id="GO:0006032">
    <property type="term" value="P:chitin catabolic process"/>
    <property type="evidence" value="ECO:0007669"/>
    <property type="project" value="UniProtKB-KW"/>
</dbReference>
<dbReference type="SUPFAM" id="SSF51445">
    <property type="entry name" value="(Trans)glycosidases"/>
    <property type="match status" value="1"/>
</dbReference>
<dbReference type="InterPro" id="IPR029070">
    <property type="entry name" value="Chitinase_insertion_sf"/>
</dbReference>
<evidence type="ECO:0000256" key="8">
    <source>
        <dbReference type="ARBA" id="ARBA00023326"/>
    </source>
</evidence>
<evidence type="ECO:0000256" key="3">
    <source>
        <dbReference type="ARBA" id="ARBA00012729"/>
    </source>
</evidence>
<dbReference type="GO" id="GO:0008843">
    <property type="term" value="F:endochitinase activity"/>
    <property type="evidence" value="ECO:0007669"/>
    <property type="project" value="UniProtKB-EC"/>
</dbReference>
<dbReference type="PANTHER" id="PTHR11177">
    <property type="entry name" value="CHITINASE"/>
    <property type="match status" value="1"/>
</dbReference>
<dbReference type="InterPro" id="IPR017853">
    <property type="entry name" value="GH"/>
</dbReference>
<gene>
    <name evidence="11" type="ORF">Aory04_001184100</name>
</gene>
<dbReference type="EC" id="3.2.1.14" evidence="3"/>
<dbReference type="Pfam" id="PF00704">
    <property type="entry name" value="Glyco_hydro_18"/>
    <property type="match status" value="2"/>
</dbReference>
<reference evidence="11" key="1">
    <citation type="submission" date="2023-04" db="EMBL/GenBank/DDBJ databases">
        <title>Aspergillus oryzae NBRC 4228.</title>
        <authorList>
            <person name="Ichikawa N."/>
            <person name="Sato H."/>
            <person name="Tonouchi N."/>
        </authorList>
    </citation>
    <scope>NUCLEOTIDE SEQUENCE</scope>
    <source>
        <strain evidence="11">NBRC 4228</strain>
    </source>
</reference>
<dbReference type="PROSITE" id="PS01095">
    <property type="entry name" value="GH18_1"/>
    <property type="match status" value="1"/>
</dbReference>
<evidence type="ECO:0000313" key="12">
    <source>
        <dbReference type="Proteomes" id="UP001165205"/>
    </source>
</evidence>